<comment type="caution">
    <text evidence="2">The sequence shown here is derived from an EMBL/GenBank/DDBJ whole genome shotgun (WGS) entry which is preliminary data.</text>
</comment>
<dbReference type="AlphaFoldDB" id="A0A4C2A2A2"/>
<organism evidence="2 3">
    <name type="scientific">Eumeta variegata</name>
    <name type="common">Bagworm moth</name>
    <name type="synonym">Eumeta japonica</name>
    <dbReference type="NCBI Taxonomy" id="151549"/>
    <lineage>
        <taxon>Eukaryota</taxon>
        <taxon>Metazoa</taxon>
        <taxon>Ecdysozoa</taxon>
        <taxon>Arthropoda</taxon>
        <taxon>Hexapoda</taxon>
        <taxon>Insecta</taxon>
        <taxon>Pterygota</taxon>
        <taxon>Neoptera</taxon>
        <taxon>Endopterygota</taxon>
        <taxon>Lepidoptera</taxon>
        <taxon>Glossata</taxon>
        <taxon>Ditrysia</taxon>
        <taxon>Tineoidea</taxon>
        <taxon>Psychidae</taxon>
        <taxon>Oiketicinae</taxon>
        <taxon>Eumeta</taxon>
    </lineage>
</organism>
<dbReference type="EMBL" id="BGZK01002470">
    <property type="protein sequence ID" value="GBP94168.1"/>
    <property type="molecule type" value="Genomic_DNA"/>
</dbReference>
<evidence type="ECO:0000256" key="1">
    <source>
        <dbReference type="SAM" id="MobiDB-lite"/>
    </source>
</evidence>
<name>A0A4C2A2A2_EUMVA</name>
<feature type="compositionally biased region" description="Basic and acidic residues" evidence="1">
    <location>
        <begin position="1"/>
        <end position="14"/>
    </location>
</feature>
<reference evidence="2 3" key="1">
    <citation type="journal article" date="2019" name="Commun. Biol.">
        <title>The bagworm genome reveals a unique fibroin gene that provides high tensile strength.</title>
        <authorList>
            <person name="Kono N."/>
            <person name="Nakamura H."/>
            <person name="Ohtoshi R."/>
            <person name="Tomita M."/>
            <person name="Numata K."/>
            <person name="Arakawa K."/>
        </authorList>
    </citation>
    <scope>NUCLEOTIDE SEQUENCE [LARGE SCALE GENOMIC DNA]</scope>
</reference>
<feature type="region of interest" description="Disordered" evidence="1">
    <location>
        <begin position="1"/>
        <end position="31"/>
    </location>
</feature>
<accession>A0A4C2A2A2</accession>
<gene>
    <name evidence="2" type="ORF">EVAR_66075_1</name>
</gene>
<sequence length="107" mass="11813">MTRVRYEGKSDRCRISGASAPPRPRLCPTLDVEHPNKECRVQKSRPNLSRHEEIYIDSIPIPQCSTSSPVALAQSVDAGRRRAAGGGRRHSSNCRAHILQKSVAAVR</sequence>
<proteinExistence type="predicted"/>
<evidence type="ECO:0000313" key="2">
    <source>
        <dbReference type="EMBL" id="GBP94168.1"/>
    </source>
</evidence>
<evidence type="ECO:0000313" key="3">
    <source>
        <dbReference type="Proteomes" id="UP000299102"/>
    </source>
</evidence>
<protein>
    <submittedName>
        <fullName evidence="2">Uncharacterized protein</fullName>
    </submittedName>
</protein>
<keyword evidence="3" id="KW-1185">Reference proteome</keyword>
<dbReference type="Proteomes" id="UP000299102">
    <property type="component" value="Unassembled WGS sequence"/>
</dbReference>